<keyword evidence="10" id="KW-1133">Transmembrane helix</keyword>
<keyword evidence="3 9" id="KW-0285">Flavoprotein</keyword>
<keyword evidence="4 9" id="KW-0274">FAD</keyword>
<evidence type="ECO:0000256" key="3">
    <source>
        <dbReference type="ARBA" id="ARBA00022630"/>
    </source>
</evidence>
<evidence type="ECO:0000256" key="6">
    <source>
        <dbReference type="ARBA" id="ARBA00023002"/>
    </source>
</evidence>
<feature type="transmembrane region" description="Helical" evidence="10">
    <location>
        <begin position="177"/>
        <end position="200"/>
    </location>
</feature>
<evidence type="ECO:0000256" key="7">
    <source>
        <dbReference type="ARBA" id="ARBA00023157"/>
    </source>
</evidence>
<keyword evidence="5" id="KW-0521">NADP</keyword>
<organism evidence="14 15">
    <name type="scientific">Acidiphilium cryptum (strain JF-5)</name>
    <dbReference type="NCBI Taxonomy" id="349163"/>
    <lineage>
        <taxon>Bacteria</taxon>
        <taxon>Pseudomonadati</taxon>
        <taxon>Pseudomonadota</taxon>
        <taxon>Alphaproteobacteria</taxon>
        <taxon>Acetobacterales</taxon>
        <taxon>Acidocellaceae</taxon>
        <taxon>Acidiphilium</taxon>
    </lineage>
</organism>
<evidence type="ECO:0000256" key="10">
    <source>
        <dbReference type="SAM" id="Phobius"/>
    </source>
</evidence>
<dbReference type="Gene3D" id="3.30.390.30">
    <property type="match status" value="1"/>
</dbReference>
<gene>
    <name evidence="14" type="ordered locus">Acry_0193</name>
</gene>
<feature type="transmembrane region" description="Helical" evidence="10">
    <location>
        <begin position="144"/>
        <end position="165"/>
    </location>
</feature>
<feature type="transmembrane region" description="Helical" evidence="10">
    <location>
        <begin position="247"/>
        <end position="267"/>
    </location>
</feature>
<dbReference type="FunFam" id="3.30.390.30:FF:000001">
    <property type="entry name" value="Dihydrolipoyl dehydrogenase"/>
    <property type="match status" value="1"/>
</dbReference>
<feature type="domain" description="FAD/NAD(P)-binding" evidence="12">
    <location>
        <begin position="250"/>
        <end position="549"/>
    </location>
</feature>
<dbReference type="STRING" id="349163.Acry_0193"/>
<evidence type="ECO:0000256" key="4">
    <source>
        <dbReference type="ARBA" id="ARBA00022827"/>
    </source>
</evidence>
<dbReference type="HOGENOM" id="CLU_016755_1_0_5"/>
<dbReference type="KEGG" id="acr:Acry_0193"/>
<proteinExistence type="inferred from homology"/>
<evidence type="ECO:0000256" key="2">
    <source>
        <dbReference type="ARBA" id="ARBA00007532"/>
    </source>
</evidence>
<keyword evidence="7" id="KW-1015">Disulfide bond</keyword>
<keyword evidence="8 9" id="KW-0676">Redox-active center</keyword>
<feature type="domain" description="VTT" evidence="13">
    <location>
        <begin position="82"/>
        <end position="195"/>
    </location>
</feature>
<dbReference type="Pfam" id="PF07992">
    <property type="entry name" value="Pyr_redox_2"/>
    <property type="match status" value="1"/>
</dbReference>
<name>A5FUY9_ACICJ</name>
<dbReference type="SUPFAM" id="SSF55424">
    <property type="entry name" value="FAD/NAD-linked reductases, dimerisation (C-terminal) domain"/>
    <property type="match status" value="1"/>
</dbReference>
<dbReference type="InterPro" id="IPR016156">
    <property type="entry name" value="FAD/NAD-linked_Rdtase_dimer_sf"/>
</dbReference>
<dbReference type="PANTHER" id="PTHR43014">
    <property type="entry name" value="MERCURIC REDUCTASE"/>
    <property type="match status" value="1"/>
</dbReference>
<evidence type="ECO:0000313" key="15">
    <source>
        <dbReference type="Proteomes" id="UP000000245"/>
    </source>
</evidence>
<dbReference type="InterPro" id="IPR012999">
    <property type="entry name" value="Pyr_OxRdtase_I_AS"/>
</dbReference>
<accession>A5FUY9</accession>
<evidence type="ECO:0000256" key="9">
    <source>
        <dbReference type="RuleBase" id="RU003691"/>
    </source>
</evidence>
<dbReference type="GO" id="GO:0050660">
    <property type="term" value="F:flavin adenine dinucleotide binding"/>
    <property type="evidence" value="ECO:0007669"/>
    <property type="project" value="TreeGrafter"/>
</dbReference>
<dbReference type="PRINTS" id="PR00411">
    <property type="entry name" value="PNDRDTASEI"/>
</dbReference>
<protein>
    <submittedName>
        <fullName evidence="14">Pyridine nucleotide-disulfide oxidoreductase dimerisation region</fullName>
    </submittedName>
</protein>
<dbReference type="PRINTS" id="PR00368">
    <property type="entry name" value="FADPNR"/>
</dbReference>
<evidence type="ECO:0000256" key="8">
    <source>
        <dbReference type="ARBA" id="ARBA00023284"/>
    </source>
</evidence>
<keyword evidence="6 9" id="KW-0560">Oxidoreductase</keyword>
<dbReference type="GO" id="GO:0003955">
    <property type="term" value="F:NAD(P)H dehydrogenase (quinone) activity"/>
    <property type="evidence" value="ECO:0007669"/>
    <property type="project" value="TreeGrafter"/>
</dbReference>
<feature type="transmembrane region" description="Helical" evidence="10">
    <location>
        <begin position="206"/>
        <end position="226"/>
    </location>
</feature>
<dbReference type="RefSeq" id="WP_007422225.1">
    <property type="nucleotide sequence ID" value="NC_009484.1"/>
</dbReference>
<evidence type="ECO:0000313" key="14">
    <source>
        <dbReference type="EMBL" id="ABQ29421.1"/>
    </source>
</evidence>
<dbReference type="InterPro" id="IPR032816">
    <property type="entry name" value="VTT_dom"/>
</dbReference>
<comment type="similarity">
    <text evidence="2 9">Belongs to the class-I pyridine nucleotide-disulfide oxidoreductase family.</text>
</comment>
<evidence type="ECO:0000259" key="12">
    <source>
        <dbReference type="Pfam" id="PF07992"/>
    </source>
</evidence>
<evidence type="ECO:0000259" key="13">
    <source>
        <dbReference type="Pfam" id="PF09335"/>
    </source>
</evidence>
<dbReference type="PROSITE" id="PS00076">
    <property type="entry name" value="PYRIDINE_REDOX_1"/>
    <property type="match status" value="1"/>
</dbReference>
<dbReference type="InterPro" id="IPR004099">
    <property type="entry name" value="Pyr_nucl-diS_OxRdtase_dimer"/>
</dbReference>
<dbReference type="eggNOG" id="COG1249">
    <property type="taxonomic scope" value="Bacteria"/>
</dbReference>
<dbReference type="SUPFAM" id="SSF51905">
    <property type="entry name" value="FAD/NAD(P)-binding domain"/>
    <property type="match status" value="1"/>
</dbReference>
<evidence type="ECO:0000259" key="11">
    <source>
        <dbReference type="Pfam" id="PF02852"/>
    </source>
</evidence>
<dbReference type="eggNOG" id="COG0398">
    <property type="taxonomic scope" value="Bacteria"/>
</dbReference>
<dbReference type="Gene3D" id="3.50.50.60">
    <property type="entry name" value="FAD/NAD(P)-binding domain"/>
    <property type="match status" value="2"/>
</dbReference>
<comment type="cofactor">
    <cofactor evidence="1">
        <name>FAD</name>
        <dbReference type="ChEBI" id="CHEBI:57692"/>
    </cofactor>
</comment>
<dbReference type="AlphaFoldDB" id="A5FUY9"/>
<keyword evidence="15" id="KW-1185">Reference proteome</keyword>
<keyword evidence="10" id="KW-0472">Membrane</keyword>
<dbReference type="Proteomes" id="UP000000245">
    <property type="component" value="Chromosome"/>
</dbReference>
<dbReference type="InterPro" id="IPR036188">
    <property type="entry name" value="FAD/NAD-bd_sf"/>
</dbReference>
<dbReference type="PANTHER" id="PTHR43014:SF2">
    <property type="entry name" value="MERCURIC REDUCTASE"/>
    <property type="match status" value="1"/>
</dbReference>
<evidence type="ECO:0000256" key="1">
    <source>
        <dbReference type="ARBA" id="ARBA00001974"/>
    </source>
</evidence>
<dbReference type="Pfam" id="PF09335">
    <property type="entry name" value="VTT_dom"/>
    <property type="match status" value="1"/>
</dbReference>
<feature type="domain" description="Pyridine nucleotide-disulphide oxidoreductase dimerisation" evidence="11">
    <location>
        <begin position="571"/>
        <end position="677"/>
    </location>
</feature>
<sequence>MSTTTVGRAGRRGTARALGFAALALALVALVVALQRQGLGIARLEGDLAGLRGMVAAHPLAGFLLYFGLYVAATSLSVPGAAVLTLGAGALFGVAEGAVLVSFASSIGASLAFLAARFLLRDFALARFPALFERIERGIARDGAFYLVSLRLAPVVPFFAVNLLAGLTSLRLRSFYLASQIGMLPATLIYVNAGASLATLGGHGPILTQRLVIGLLLLAALPLAAPRLRDALATRRLYARFRRPKRFDRNLVVIGAGAGGLVAAYVASAVKAKVTLVEAGEMGGDCLNSGCVPSKALLHAARAGKDFRAAIADVRAAIAGIAPHDSVARYEGLGVEVRRGRAVIESPWCVAVDGVPITTRAIVIAAGAEPFVPPIPGLAEAPHATSETLWDIEDLPRRLVILGGGPIGCEMAQAFARLGSAVTLVEMSERLLVREDDEVSAAMAAALARDGVAIRTGHRAEAVTRTEAGFALVAASGVQTIELPFDRLLVAIGRRPRVSGYGLEALGIPLTPARTIETDDGLRTLYPNIFACGDVAGPYQFTHMAGYQGGYAALGALFAPFWRFRPSYRAVPAVTYTSPEIARVGLNAREAAARGIEAEITRYDFAELDRAIAEGDTEGFVTVLTRKGSDRILGATIVGPQAGELLTGFTLAMQHGLGLKKLMGTIFPYPTRSEAIRAVAGQWRQAHASARGLAILERFHRWRRG</sequence>
<dbReference type="GO" id="GO:0016668">
    <property type="term" value="F:oxidoreductase activity, acting on a sulfur group of donors, NAD(P) as acceptor"/>
    <property type="evidence" value="ECO:0007669"/>
    <property type="project" value="InterPro"/>
</dbReference>
<evidence type="ECO:0000256" key="5">
    <source>
        <dbReference type="ARBA" id="ARBA00022857"/>
    </source>
</evidence>
<keyword evidence="10" id="KW-0812">Transmembrane</keyword>
<dbReference type="EMBL" id="CP000697">
    <property type="protein sequence ID" value="ABQ29421.1"/>
    <property type="molecule type" value="Genomic_DNA"/>
</dbReference>
<dbReference type="Pfam" id="PF02852">
    <property type="entry name" value="Pyr_redox_dim"/>
    <property type="match status" value="1"/>
</dbReference>
<reference evidence="14 15" key="1">
    <citation type="submission" date="2007-05" db="EMBL/GenBank/DDBJ databases">
        <title>Complete sequence of chromosome of Acidiphilium cryptum JF-5.</title>
        <authorList>
            <consortium name="US DOE Joint Genome Institute"/>
            <person name="Copeland A."/>
            <person name="Lucas S."/>
            <person name="Lapidus A."/>
            <person name="Barry K."/>
            <person name="Detter J.C."/>
            <person name="Glavina del Rio T."/>
            <person name="Hammon N."/>
            <person name="Israni S."/>
            <person name="Dalin E."/>
            <person name="Tice H."/>
            <person name="Pitluck S."/>
            <person name="Sims D."/>
            <person name="Brettin T."/>
            <person name="Bruce D."/>
            <person name="Han C."/>
            <person name="Schmutz J."/>
            <person name="Larimer F."/>
            <person name="Land M."/>
            <person name="Hauser L."/>
            <person name="Kyrpides N."/>
            <person name="Kim E."/>
            <person name="Magnuson T."/>
            <person name="Richardson P."/>
        </authorList>
    </citation>
    <scope>NUCLEOTIDE SEQUENCE [LARGE SCALE GENOMIC DNA]</scope>
    <source>
        <strain evidence="14 15">JF-5</strain>
    </source>
</reference>
<feature type="transmembrane region" description="Helical" evidence="10">
    <location>
        <begin position="63"/>
        <end position="86"/>
    </location>
</feature>
<dbReference type="InterPro" id="IPR023753">
    <property type="entry name" value="FAD/NAD-binding_dom"/>
</dbReference>
<feature type="transmembrane region" description="Helical" evidence="10">
    <location>
        <begin position="98"/>
        <end position="120"/>
    </location>
</feature>